<evidence type="ECO:0000256" key="1">
    <source>
        <dbReference type="ARBA" id="ARBA00004196"/>
    </source>
</evidence>
<evidence type="ECO:0000256" key="2">
    <source>
        <dbReference type="ARBA" id="ARBA00007639"/>
    </source>
</evidence>
<name>A0A5M6DTE9_9BACT</name>
<dbReference type="AlphaFoldDB" id="A0A5M6DTE9"/>
<dbReference type="Proteomes" id="UP000323426">
    <property type="component" value="Unassembled WGS sequence"/>
</dbReference>
<comment type="subcellular location">
    <subcellularLocation>
        <location evidence="1">Cell envelope</location>
    </subcellularLocation>
</comment>
<evidence type="ECO:0000313" key="6">
    <source>
        <dbReference type="Proteomes" id="UP000323426"/>
    </source>
</evidence>
<keyword evidence="6" id="KW-1185">Reference proteome</keyword>
<dbReference type="GO" id="GO:0030313">
    <property type="term" value="C:cell envelope"/>
    <property type="evidence" value="ECO:0007669"/>
    <property type="project" value="UniProtKB-SubCell"/>
</dbReference>
<organism evidence="5 6">
    <name type="scientific">Adhaeribacter rhizoryzae</name>
    <dbReference type="NCBI Taxonomy" id="2607907"/>
    <lineage>
        <taxon>Bacteria</taxon>
        <taxon>Pseudomonadati</taxon>
        <taxon>Bacteroidota</taxon>
        <taxon>Cytophagia</taxon>
        <taxon>Cytophagales</taxon>
        <taxon>Hymenobacteraceae</taxon>
        <taxon>Adhaeribacter</taxon>
    </lineage>
</organism>
<comment type="similarity">
    <text evidence="2">Belongs to the bacterial solute-binding protein 2 family.</text>
</comment>
<comment type="caution">
    <text evidence="5">The sequence shown here is derived from an EMBL/GenBank/DDBJ whole genome shotgun (WGS) entry which is preliminary data.</text>
</comment>
<dbReference type="RefSeq" id="WP_150086657.1">
    <property type="nucleotide sequence ID" value="NZ_VWSF01000001.1"/>
</dbReference>
<dbReference type="SUPFAM" id="SSF53822">
    <property type="entry name" value="Periplasmic binding protein-like I"/>
    <property type="match status" value="1"/>
</dbReference>
<gene>
    <name evidence="5" type="ORF">F0145_02885</name>
</gene>
<dbReference type="Gene3D" id="3.40.50.2300">
    <property type="match status" value="2"/>
</dbReference>
<sequence>MINHLHARLTYLTVLLLLAGIIFTTACNRSDSTGQSGEAAGEKLRIAVIPKGTTHLFWKSVHAGAAKAGQELGVEIIWQGPQKEDDRQLQIQVVQNFVSREVDGIVLAPLDERSLVPPVKAARNRKIPVVIFDSDLASKDYESFVATDNYAGGKLAAQRMAEVLQGKGNVIVLRYAEGSASTTARENGFMDGLKEYAPQVKIISSNQYAGATMEKAYQASQNILNRFSEVDGIFCANESSTQGMYRALQTSGKAGKVKLIGFDANETLLKAMQDGHLHGLAVQDPFRMGYEGVKTAVAVIQKKPYEKRLDTGVVMITKENMDSPENEELLNPDLDKWLEE</sequence>
<dbReference type="EMBL" id="VWSF01000001">
    <property type="protein sequence ID" value="KAA5549546.1"/>
    <property type="molecule type" value="Genomic_DNA"/>
</dbReference>
<protein>
    <submittedName>
        <fullName evidence="5">ABC transporter substrate-binding protein</fullName>
    </submittedName>
</protein>
<reference evidence="5 6" key="1">
    <citation type="submission" date="2019-09" db="EMBL/GenBank/DDBJ databases">
        <title>Genome sequence and assembly of Adhaeribacter sp.</title>
        <authorList>
            <person name="Chhetri G."/>
        </authorList>
    </citation>
    <scope>NUCLEOTIDE SEQUENCE [LARGE SCALE GENOMIC DNA]</scope>
    <source>
        <strain evidence="5 6">DK36</strain>
    </source>
</reference>
<dbReference type="InterPro" id="IPR025997">
    <property type="entry name" value="SBP_2_dom"/>
</dbReference>
<accession>A0A5M6DTE9</accession>
<evidence type="ECO:0000256" key="3">
    <source>
        <dbReference type="ARBA" id="ARBA00022729"/>
    </source>
</evidence>
<dbReference type="PANTHER" id="PTHR46847">
    <property type="entry name" value="D-ALLOSE-BINDING PERIPLASMIC PROTEIN-RELATED"/>
    <property type="match status" value="1"/>
</dbReference>
<dbReference type="PANTHER" id="PTHR46847:SF1">
    <property type="entry name" value="D-ALLOSE-BINDING PERIPLASMIC PROTEIN-RELATED"/>
    <property type="match status" value="1"/>
</dbReference>
<feature type="domain" description="Periplasmic binding protein" evidence="4">
    <location>
        <begin position="46"/>
        <end position="303"/>
    </location>
</feature>
<proteinExistence type="inferred from homology"/>
<dbReference type="InterPro" id="IPR028082">
    <property type="entry name" value="Peripla_BP_I"/>
</dbReference>
<evidence type="ECO:0000313" key="5">
    <source>
        <dbReference type="EMBL" id="KAA5549546.1"/>
    </source>
</evidence>
<dbReference type="GO" id="GO:0030246">
    <property type="term" value="F:carbohydrate binding"/>
    <property type="evidence" value="ECO:0007669"/>
    <property type="project" value="UniProtKB-ARBA"/>
</dbReference>
<evidence type="ECO:0000259" key="4">
    <source>
        <dbReference type="Pfam" id="PF13407"/>
    </source>
</evidence>
<dbReference type="CDD" id="cd20004">
    <property type="entry name" value="PBP1_ABC_sugar_binding-like"/>
    <property type="match status" value="1"/>
</dbReference>
<keyword evidence="3" id="KW-0732">Signal</keyword>
<dbReference type="Pfam" id="PF13407">
    <property type="entry name" value="Peripla_BP_4"/>
    <property type="match status" value="1"/>
</dbReference>